<dbReference type="GO" id="GO:0003723">
    <property type="term" value="F:RNA binding"/>
    <property type="evidence" value="ECO:0007669"/>
    <property type="project" value="UniProtKB-UniRule"/>
</dbReference>
<keyword evidence="1" id="KW-0949">S-adenosyl-L-methionine</keyword>
<dbReference type="GO" id="GO:0036307">
    <property type="term" value="F:23S rRNA (adenine(2030)-N(6))-methyltransferase activity"/>
    <property type="evidence" value="ECO:0007669"/>
    <property type="project" value="UniProtKB-UniRule"/>
</dbReference>
<sequence>MLAYRHLFHAGNFADCFKHALLAQLILALKQKGKPFFYLDTHAGIGRYDLRHEWAQKLAEWKDGIGRLWGERQVPEAIAPYLEAVRAENPDGRLRFYPGSPRIARRLMRSGDRMVACELNKTDCAQLQTLLRDAANTTVQLMDGYQALRAFLPPRERRGLTLVDSSFDRAGEYARVAEALRLAHQRWSTGMLAVWYPLMAPGEVRTFERGVEQSGVRKILKLVLAVRPTGWRASLRGCGMLIVNPPWKFDQIASSMLGWLWERLAVNGAGGHGVEWLVPE</sequence>
<comment type="subunit">
    <text evidence="1">Monomer.</text>
</comment>
<feature type="binding site" evidence="1">
    <location>
        <position position="164"/>
    </location>
    <ligand>
        <name>S-adenosyl-L-methionine</name>
        <dbReference type="ChEBI" id="CHEBI:59789"/>
    </ligand>
</feature>
<keyword evidence="3" id="KW-1185">Reference proteome</keyword>
<dbReference type="SUPFAM" id="SSF53335">
    <property type="entry name" value="S-adenosyl-L-methionine-dependent methyltransferases"/>
    <property type="match status" value="1"/>
</dbReference>
<dbReference type="FunCoup" id="A0A5C7EZ67">
    <property type="interactions" value="175"/>
</dbReference>
<dbReference type="GO" id="GO:0070475">
    <property type="term" value="P:rRNA base methylation"/>
    <property type="evidence" value="ECO:0007669"/>
    <property type="project" value="UniProtKB-UniRule"/>
</dbReference>
<keyword evidence="1" id="KW-0694">RNA-binding</keyword>
<keyword evidence="1 2" id="KW-0489">Methyltransferase</keyword>
<protein>
    <recommendedName>
        <fullName evidence="1">Ribosomal RNA large subunit methyltransferase J</fullName>
        <ecNumber evidence="1">2.1.1.266</ecNumber>
    </recommendedName>
    <alternativeName>
        <fullName evidence="1">23S rRNA (adenine(2030)-N6)-methyltransferase</fullName>
    </alternativeName>
    <alternativeName>
        <fullName evidence="1">23S rRNA m6A2030 methyltransferase</fullName>
    </alternativeName>
</protein>
<dbReference type="AlphaFoldDB" id="A0A5C7EZ67"/>
<dbReference type="Proteomes" id="UP000321201">
    <property type="component" value="Unassembled WGS sequence"/>
</dbReference>
<dbReference type="Pfam" id="PF04378">
    <property type="entry name" value="RsmJ"/>
    <property type="match status" value="1"/>
</dbReference>
<keyword evidence="1" id="KW-0698">rRNA processing</keyword>
<feature type="binding site" evidence="1">
    <location>
        <position position="100"/>
    </location>
    <ligand>
        <name>S-adenosyl-L-methionine</name>
        <dbReference type="ChEBI" id="CHEBI:59789"/>
    </ligand>
</feature>
<comment type="function">
    <text evidence="1">Specifically methylates the adenine in position 2030 of 23S rRNA.</text>
</comment>
<feature type="binding site" evidence="1">
    <location>
        <begin position="143"/>
        <end position="144"/>
    </location>
    <ligand>
        <name>S-adenosyl-L-methionine</name>
        <dbReference type="ChEBI" id="CHEBI:59789"/>
    </ligand>
</feature>
<dbReference type="PANTHER" id="PTHR37426">
    <property type="entry name" value="RIBOSOMAL RNA LARGE SUBUNIT METHYLTRANSFERASE J"/>
    <property type="match status" value="1"/>
</dbReference>
<name>A0A5C7EZ67_9PROT</name>
<dbReference type="InterPro" id="IPR007473">
    <property type="entry name" value="RlmJ"/>
</dbReference>
<organism evidence="2 3">
    <name type="scientific">Pelomicrobium methylotrophicum</name>
    <dbReference type="NCBI Taxonomy" id="2602750"/>
    <lineage>
        <taxon>Bacteria</taxon>
        <taxon>Pseudomonadati</taxon>
        <taxon>Pseudomonadota</taxon>
        <taxon>Hydrogenophilia</taxon>
        <taxon>Hydrogenophilia incertae sedis</taxon>
        <taxon>Pelomicrobium</taxon>
    </lineage>
</organism>
<dbReference type="InterPro" id="IPR029063">
    <property type="entry name" value="SAM-dependent_MTases_sf"/>
</dbReference>
<dbReference type="Gene3D" id="3.40.50.150">
    <property type="entry name" value="Vaccinia Virus protein VP39"/>
    <property type="match status" value="1"/>
</dbReference>
<evidence type="ECO:0000256" key="1">
    <source>
        <dbReference type="HAMAP-Rule" id="MF_00934"/>
    </source>
</evidence>
<dbReference type="GO" id="GO:0005829">
    <property type="term" value="C:cytosol"/>
    <property type="evidence" value="ECO:0007669"/>
    <property type="project" value="TreeGrafter"/>
</dbReference>
<dbReference type="HAMAP" id="MF_00934">
    <property type="entry name" value="23SrRNA_methyltr_J"/>
    <property type="match status" value="1"/>
</dbReference>
<feature type="binding site" evidence="1">
    <location>
        <position position="42"/>
    </location>
    <ligand>
        <name>S-adenosyl-L-methionine</name>
        <dbReference type="ChEBI" id="CHEBI:59789"/>
    </ligand>
</feature>
<feature type="site" description="Interaction with substrate rRNA" evidence="1">
    <location>
        <position position="4"/>
    </location>
</feature>
<feature type="binding site" evidence="1">
    <location>
        <position position="19"/>
    </location>
    <ligand>
        <name>S-adenosyl-L-methionine</name>
        <dbReference type="ChEBI" id="CHEBI:59789"/>
    </ligand>
</feature>
<dbReference type="OrthoDB" id="9791274at2"/>
<feature type="binding site" evidence="1">
    <location>
        <position position="118"/>
    </location>
    <ligand>
        <name>S-adenosyl-L-methionine</name>
        <dbReference type="ChEBI" id="CHEBI:59789"/>
    </ligand>
</feature>
<evidence type="ECO:0000313" key="3">
    <source>
        <dbReference type="Proteomes" id="UP000321201"/>
    </source>
</evidence>
<feature type="active site" description="Proton acceptor" evidence="1">
    <location>
        <position position="164"/>
    </location>
</feature>
<comment type="caution">
    <text evidence="2">The sequence shown here is derived from an EMBL/GenBank/DDBJ whole genome shotgun (WGS) entry which is preliminary data.</text>
</comment>
<proteinExistence type="inferred from homology"/>
<comment type="similarity">
    <text evidence="1">Belongs to the RlmJ family.</text>
</comment>
<dbReference type="InParanoid" id="A0A5C7EZ67"/>
<evidence type="ECO:0000313" key="2">
    <source>
        <dbReference type="EMBL" id="TXF12616.1"/>
    </source>
</evidence>
<keyword evidence="1 2" id="KW-0808">Transferase</keyword>
<accession>A0A5C7EZ67</accession>
<gene>
    <name evidence="1" type="primary">rlmJ</name>
    <name evidence="2" type="ORF">FR698_05150</name>
</gene>
<dbReference type="PANTHER" id="PTHR37426:SF1">
    <property type="entry name" value="RIBOSOMAL RNA LARGE SUBUNIT METHYLTRANSFERASE J"/>
    <property type="match status" value="1"/>
</dbReference>
<reference evidence="2 3" key="1">
    <citation type="submission" date="2019-08" db="EMBL/GenBank/DDBJ databases">
        <title>Pelomicrobium methylotrophicum gen. nov., sp. nov. a moderately thermophilic, facultatively anaerobic, lithoautotrophic and methylotrophic bacterium isolated from a terrestrial mud volcano.</title>
        <authorList>
            <person name="Slobodkina G.B."/>
            <person name="Merkel A.Y."/>
            <person name="Slobodkin A.I."/>
        </authorList>
    </citation>
    <scope>NUCLEOTIDE SEQUENCE [LARGE SCALE GENOMIC DNA]</scope>
    <source>
        <strain evidence="2 3">SM250</strain>
    </source>
</reference>
<dbReference type="RefSeq" id="WP_147799108.1">
    <property type="nucleotide sequence ID" value="NZ_VPFL01000005.1"/>
</dbReference>
<dbReference type="EMBL" id="VPFL01000005">
    <property type="protein sequence ID" value="TXF12616.1"/>
    <property type="molecule type" value="Genomic_DNA"/>
</dbReference>
<dbReference type="EC" id="2.1.1.266" evidence="1"/>
<comment type="catalytic activity">
    <reaction evidence="1">
        <text>adenosine(2030) in 23S rRNA + S-adenosyl-L-methionine = N(6)-methyladenosine(2030) in 23S rRNA + S-adenosyl-L-homocysteine + H(+)</text>
        <dbReference type="Rhea" id="RHEA:43736"/>
        <dbReference type="Rhea" id="RHEA-COMP:10668"/>
        <dbReference type="Rhea" id="RHEA-COMP:10669"/>
        <dbReference type="ChEBI" id="CHEBI:15378"/>
        <dbReference type="ChEBI" id="CHEBI:57856"/>
        <dbReference type="ChEBI" id="CHEBI:59789"/>
        <dbReference type="ChEBI" id="CHEBI:74411"/>
        <dbReference type="ChEBI" id="CHEBI:74449"/>
        <dbReference type="EC" id="2.1.1.266"/>
    </reaction>
</comment>